<evidence type="ECO:0000313" key="2">
    <source>
        <dbReference type="EMBL" id="PCI93869.1"/>
    </source>
</evidence>
<dbReference type="EMBL" id="NVUU01000050">
    <property type="protein sequence ID" value="PCI93869.1"/>
    <property type="molecule type" value="Genomic_DNA"/>
</dbReference>
<dbReference type="Gene3D" id="2.20.110.10">
    <property type="entry name" value="Histone H3 K4-specific methyltransferase SET7/9 N-terminal domain"/>
    <property type="match status" value="3"/>
</dbReference>
<gene>
    <name evidence="2" type="ORF">COB11_04605</name>
</gene>
<name>A0A2A4YHC1_UNCAE</name>
<dbReference type="SUPFAM" id="SSF82185">
    <property type="entry name" value="Histone H3 K4-specific methyltransferase SET7/9 N-terminal domain"/>
    <property type="match status" value="2"/>
</dbReference>
<accession>A0A2A4YHC1</accession>
<comment type="caution">
    <text evidence="2">The sequence shown here is derived from an EMBL/GenBank/DDBJ whole genome shotgun (WGS) entry which is preliminary data.</text>
</comment>
<dbReference type="InterPro" id="IPR011652">
    <property type="entry name" value="MORN_2"/>
</dbReference>
<reference evidence="3" key="1">
    <citation type="submission" date="2017-08" db="EMBL/GenBank/DDBJ databases">
        <title>A dynamic microbial community with high functional redundancy inhabits the cold, oxic subseafloor aquifer.</title>
        <authorList>
            <person name="Tully B.J."/>
            <person name="Wheat C.G."/>
            <person name="Glazer B.T."/>
            <person name="Huber J.A."/>
        </authorList>
    </citation>
    <scope>NUCLEOTIDE SEQUENCE [LARGE SCALE GENOMIC DNA]</scope>
</reference>
<evidence type="ECO:0000313" key="3">
    <source>
        <dbReference type="Proteomes" id="UP000217838"/>
    </source>
</evidence>
<feature type="non-terminal residue" evidence="2">
    <location>
        <position position="304"/>
    </location>
</feature>
<dbReference type="Proteomes" id="UP000217838">
    <property type="component" value="Unassembled WGS sequence"/>
</dbReference>
<organism evidence="2 3">
    <name type="scientific">Aerophobetes bacterium</name>
    <dbReference type="NCBI Taxonomy" id="2030807"/>
    <lineage>
        <taxon>Bacteria</taxon>
        <taxon>Candidatus Aerophobota</taxon>
    </lineage>
</organism>
<keyword evidence="1" id="KW-0732">Signal</keyword>
<sequence>MKLRLIITGLMLASLLTLGAQEFTQVESIAPVAAELKPRLPEWRPKIVERFADGNPAIVLFYEEADNGESNPTKRMSFHQTGRTKEETDLIVITKDDPAFKLWDSNIVPHGVSIQFDENGPIKSIRYYDKGLLHGTLGVFYSDGKPEQTCSYSQGQKHGKAYSFYEDGTKSEDATYAEGLLEGDFIRYFPNGNKCSVTQYVNDVAEGKMMEWHENGAIKSTQNYVHGKLHSDANNPACISYNDDRGIVEMRDFNQGEPTGIHITYHNNGRESYKTPYYEGKKHGKEQFFDVDGTVIGEGKYEKG</sequence>
<evidence type="ECO:0008006" key="4">
    <source>
        <dbReference type="Google" id="ProtNLM"/>
    </source>
</evidence>
<protein>
    <recommendedName>
        <fullName evidence="4">Toxin-antitoxin system YwqK family antitoxin</fullName>
    </recommendedName>
</protein>
<dbReference type="AlphaFoldDB" id="A0A2A4YHC1"/>
<evidence type="ECO:0000256" key="1">
    <source>
        <dbReference type="SAM" id="SignalP"/>
    </source>
</evidence>
<proteinExistence type="predicted"/>
<feature type="signal peptide" evidence="1">
    <location>
        <begin position="1"/>
        <end position="20"/>
    </location>
</feature>
<feature type="chain" id="PRO_5013082497" description="Toxin-antitoxin system YwqK family antitoxin" evidence="1">
    <location>
        <begin position="21"/>
        <end position="304"/>
    </location>
</feature>
<dbReference type="Pfam" id="PF07661">
    <property type="entry name" value="MORN_2"/>
    <property type="match status" value="4"/>
</dbReference>